<dbReference type="OrthoDB" id="5459053at2"/>
<keyword evidence="1" id="KW-0812">Transmembrane</keyword>
<evidence type="ECO:0000256" key="1">
    <source>
        <dbReference type="SAM" id="Phobius"/>
    </source>
</evidence>
<dbReference type="Pfam" id="PF04307">
    <property type="entry name" value="YdjM"/>
    <property type="match status" value="1"/>
</dbReference>
<protein>
    <recommendedName>
        <fullName evidence="4">Metal-dependent hydrolase</fullName>
    </recommendedName>
</protein>
<sequence length="182" mass="20536">MLGRSHRICSVAIVELGLLSTNLILKNPVANVLLLVATAIGASLPDLDEYNSSASRKSIINFSLFLRHRGITHSLLGWGVFSYALYWGMNHLYPFKIEPNIIHNYWGCIWLGLVIGYLLHLVEDSFSNQGVNWLAPLVKRTGKPLLHYKVGGWFEKLLASVAYFGIILMSLYWIYLATMLKV</sequence>
<feature type="transmembrane region" description="Helical" evidence="1">
    <location>
        <begin position="157"/>
        <end position="176"/>
    </location>
</feature>
<dbReference type="STRING" id="1423790.BN53_06125"/>
<evidence type="ECO:0008006" key="4">
    <source>
        <dbReference type="Google" id="ProtNLM"/>
    </source>
</evidence>
<dbReference type="Proteomes" id="UP000009311">
    <property type="component" value="Unassembled WGS sequence"/>
</dbReference>
<keyword evidence="1" id="KW-0472">Membrane</keyword>
<dbReference type="eggNOG" id="COG1988">
    <property type="taxonomic scope" value="Bacteria"/>
</dbReference>
<dbReference type="PANTHER" id="PTHR35531">
    <property type="entry name" value="INNER MEMBRANE PROTEIN YBCI-RELATED"/>
    <property type="match status" value="1"/>
</dbReference>
<dbReference type="AlphaFoldDB" id="I7J0E2"/>
<gene>
    <name evidence="2" type="ORF">BN53_06125</name>
</gene>
<proteinExistence type="predicted"/>
<evidence type="ECO:0000313" key="2">
    <source>
        <dbReference type="EMBL" id="CCI85657.1"/>
    </source>
</evidence>
<name>I7J0E2_9LACO</name>
<evidence type="ECO:0000313" key="3">
    <source>
        <dbReference type="Proteomes" id="UP000009311"/>
    </source>
</evidence>
<feature type="transmembrane region" description="Helical" evidence="1">
    <location>
        <begin position="71"/>
        <end position="89"/>
    </location>
</feature>
<dbReference type="PANTHER" id="PTHR35531:SF1">
    <property type="entry name" value="INNER MEMBRANE PROTEIN YBCI-RELATED"/>
    <property type="match status" value="1"/>
</dbReference>
<dbReference type="EMBL" id="CAKD01000023">
    <property type="protein sequence ID" value="CCI85657.1"/>
    <property type="molecule type" value="Genomic_DNA"/>
</dbReference>
<keyword evidence="1" id="KW-1133">Transmembrane helix</keyword>
<keyword evidence="3" id="KW-1185">Reference proteome</keyword>
<dbReference type="RefSeq" id="WP_009560209.1">
    <property type="nucleotide sequence ID" value="NZ_AYZN01000001.1"/>
</dbReference>
<organism evidence="2 3">
    <name type="scientific">Lactobacillus pasteurii DSM 23907 = CRBIP 24.76</name>
    <dbReference type="NCBI Taxonomy" id="1423790"/>
    <lineage>
        <taxon>Bacteria</taxon>
        <taxon>Bacillati</taxon>
        <taxon>Bacillota</taxon>
        <taxon>Bacilli</taxon>
        <taxon>Lactobacillales</taxon>
        <taxon>Lactobacillaceae</taxon>
        <taxon>Lactobacillus</taxon>
    </lineage>
</organism>
<dbReference type="PATRIC" id="fig|1423790.3.peg.178"/>
<dbReference type="InterPro" id="IPR007404">
    <property type="entry name" value="YdjM-like"/>
</dbReference>
<comment type="caution">
    <text evidence="2">The sequence shown here is derived from an EMBL/GenBank/DDBJ whole genome shotgun (WGS) entry which is preliminary data.</text>
</comment>
<reference evidence="2 3" key="1">
    <citation type="submission" date="2012-06" db="EMBL/GenBank/DDBJ databases">
        <title>Draft Genome Sequence of Lactobacillus pasteurii CRBIP 24.76T.</title>
        <authorList>
            <person name="Cousin S."/>
            <person name="Bouchier C."/>
            <person name="Loux V."/>
            <person name="Ma L."/>
            <person name="Creno S."/>
            <person name="Bizet C."/>
            <person name="Clermont D."/>
        </authorList>
    </citation>
    <scope>NUCLEOTIDE SEQUENCE [LARGE SCALE GENOMIC DNA]</scope>
    <source>
        <strain evidence="3">CRBIP 24.76T</strain>
    </source>
</reference>
<accession>I7J0E2</accession>
<feature type="transmembrane region" description="Helical" evidence="1">
    <location>
        <begin position="101"/>
        <end position="119"/>
    </location>
</feature>